<dbReference type="EMBL" id="SJKB01000025">
    <property type="protein sequence ID" value="TCC50401.1"/>
    <property type="molecule type" value="Genomic_DNA"/>
</dbReference>
<feature type="transmembrane region" description="Helical" evidence="1">
    <location>
        <begin position="171"/>
        <end position="195"/>
    </location>
</feature>
<dbReference type="AlphaFoldDB" id="A0A4R0JSP1"/>
<dbReference type="Proteomes" id="UP000291144">
    <property type="component" value="Unassembled WGS sequence"/>
</dbReference>
<gene>
    <name evidence="2" type="ORF">E0H73_41990</name>
</gene>
<proteinExistence type="predicted"/>
<evidence type="ECO:0000313" key="3">
    <source>
        <dbReference type="Proteomes" id="UP000291144"/>
    </source>
</evidence>
<accession>A0A4R0JSP1</accession>
<feature type="transmembrane region" description="Helical" evidence="1">
    <location>
        <begin position="110"/>
        <end position="135"/>
    </location>
</feature>
<organism evidence="2 3">
    <name type="scientific">Kribbella pittospori</name>
    <dbReference type="NCBI Taxonomy" id="722689"/>
    <lineage>
        <taxon>Bacteria</taxon>
        <taxon>Bacillati</taxon>
        <taxon>Actinomycetota</taxon>
        <taxon>Actinomycetes</taxon>
        <taxon>Propionibacteriales</taxon>
        <taxon>Kribbellaceae</taxon>
        <taxon>Kribbella</taxon>
    </lineage>
</organism>
<dbReference type="OrthoDB" id="2591569at2"/>
<feature type="transmembrane region" description="Helical" evidence="1">
    <location>
        <begin position="7"/>
        <end position="28"/>
    </location>
</feature>
<dbReference type="Pfam" id="PF13787">
    <property type="entry name" value="HXXEE"/>
    <property type="match status" value="1"/>
</dbReference>
<dbReference type="InterPro" id="IPR025671">
    <property type="entry name" value="HXXEE"/>
</dbReference>
<comment type="caution">
    <text evidence="2">The sequence shown here is derived from an EMBL/GenBank/DDBJ whole genome shotgun (WGS) entry which is preliminary data.</text>
</comment>
<keyword evidence="1" id="KW-1133">Transmembrane helix</keyword>
<evidence type="ECO:0000256" key="1">
    <source>
        <dbReference type="SAM" id="Phobius"/>
    </source>
</evidence>
<protein>
    <submittedName>
        <fullName evidence="2">HXXEE domain-containing protein</fullName>
    </submittedName>
</protein>
<keyword evidence="1" id="KW-0812">Transmembrane</keyword>
<dbReference type="RefSeq" id="WP_131366263.1">
    <property type="nucleotide sequence ID" value="NZ_SJKB01000025.1"/>
</dbReference>
<dbReference type="PROSITE" id="PS51257">
    <property type="entry name" value="PROKAR_LIPOPROTEIN"/>
    <property type="match status" value="1"/>
</dbReference>
<sequence>MRWYVRHFYDVGLAVGFIALACGVLVSLDTLQQILLLSFAVLCVHEFEEYGWPGGFPSYMNRVMFPKIAARLGKESGPSDRYILNQVNSVFVNVLAAYPFYAVPIFFPDLIWLGLAPILFNLVELLIHGVGAVVATKSPYNPGLLSCLPWLVLSVWYIVEVTRNDLASGADWAIAVGYLIVWIVVALPVGTFVLLSDRNSRYPFAPEELSRFEKYTRRIHTVIHP</sequence>
<reference evidence="2 3" key="1">
    <citation type="submission" date="2019-02" db="EMBL/GenBank/DDBJ databases">
        <title>Kribbella capetownensis sp. nov. and Kribbella speibonae sp. nov., isolated from soil.</title>
        <authorList>
            <person name="Curtis S.M."/>
            <person name="Norton I."/>
            <person name="Everest G.J."/>
            <person name="Meyers P.R."/>
        </authorList>
    </citation>
    <scope>NUCLEOTIDE SEQUENCE [LARGE SCALE GENOMIC DNA]</scope>
    <source>
        <strain evidence="2 3">NRRL B-24813</strain>
    </source>
</reference>
<keyword evidence="1" id="KW-0472">Membrane</keyword>
<name>A0A4R0JSP1_9ACTN</name>
<evidence type="ECO:0000313" key="2">
    <source>
        <dbReference type="EMBL" id="TCC50401.1"/>
    </source>
</evidence>
<keyword evidence="3" id="KW-1185">Reference proteome</keyword>
<feature type="transmembrane region" description="Helical" evidence="1">
    <location>
        <begin position="142"/>
        <end position="159"/>
    </location>
</feature>